<dbReference type="AlphaFoldDB" id="A0A0D1WY61"/>
<dbReference type="SUPFAM" id="SSF48350">
    <property type="entry name" value="GTPase activation domain, GAP"/>
    <property type="match status" value="1"/>
</dbReference>
<evidence type="ECO:0000256" key="1">
    <source>
        <dbReference type="ARBA" id="ARBA00022468"/>
    </source>
</evidence>
<dbReference type="GO" id="GO:0005096">
    <property type="term" value="F:GTPase activator activity"/>
    <property type="evidence" value="ECO:0007669"/>
    <property type="project" value="UniProtKB-KW"/>
</dbReference>
<dbReference type="InterPro" id="IPR000198">
    <property type="entry name" value="RhoGAP_dom"/>
</dbReference>
<dbReference type="GO" id="GO:0005938">
    <property type="term" value="C:cell cortex"/>
    <property type="evidence" value="ECO:0007669"/>
    <property type="project" value="UniProtKB-ARBA"/>
</dbReference>
<dbReference type="PANTHER" id="PTHR23176">
    <property type="entry name" value="RHO/RAC/CDC GTPASE-ACTIVATING PROTEIN"/>
    <property type="match status" value="1"/>
</dbReference>
<dbReference type="InterPro" id="IPR050729">
    <property type="entry name" value="Rho-GAP"/>
</dbReference>
<keyword evidence="1" id="KW-0343">GTPase activation</keyword>
<dbReference type="Pfam" id="PF00620">
    <property type="entry name" value="RhoGAP"/>
    <property type="match status" value="1"/>
</dbReference>
<dbReference type="VEuPathDB" id="FungiDB:PV10_02169"/>
<keyword evidence="5" id="KW-1185">Reference proteome</keyword>
<feature type="compositionally biased region" description="Basic and acidic residues" evidence="2">
    <location>
        <begin position="267"/>
        <end position="284"/>
    </location>
</feature>
<accession>A0A0D1WY61</accession>
<dbReference type="SMART" id="SM00324">
    <property type="entry name" value="RhoGAP"/>
    <property type="match status" value="1"/>
</dbReference>
<evidence type="ECO:0000256" key="2">
    <source>
        <dbReference type="SAM" id="MobiDB-lite"/>
    </source>
</evidence>
<organism evidence="4 5">
    <name type="scientific">Exophiala mesophila</name>
    <name type="common">Black yeast-like fungus</name>
    <dbReference type="NCBI Taxonomy" id="212818"/>
    <lineage>
        <taxon>Eukaryota</taxon>
        <taxon>Fungi</taxon>
        <taxon>Dikarya</taxon>
        <taxon>Ascomycota</taxon>
        <taxon>Pezizomycotina</taxon>
        <taxon>Eurotiomycetes</taxon>
        <taxon>Chaetothyriomycetidae</taxon>
        <taxon>Chaetothyriales</taxon>
        <taxon>Herpotrichiellaceae</taxon>
        <taxon>Exophiala</taxon>
    </lineage>
</organism>
<dbReference type="Proteomes" id="UP000054302">
    <property type="component" value="Unassembled WGS sequence"/>
</dbReference>
<feature type="compositionally biased region" description="Polar residues" evidence="2">
    <location>
        <begin position="164"/>
        <end position="175"/>
    </location>
</feature>
<sequence length="665" mass="73888">MPKASALPHLKLDAAQINEDFNRLTPAALSPRSIGSPHTPGSIPGSPYLQPASASSNMHHLPNAQDSRHDAFASDPSSPRITAMPEFPPSPGPPLSPKHGRETSKGFFSNLIASKSSHKLHPSEGAIPEGVEKTKARSRASSKDRVLQSVKRQGSTPELPRYITASTVSNDSPSPLLTDKPTPQLPIETAQTKKNKSKLGGILSRTKTLKLDDSPPRQKSIGPAHLQLENGSRPRENLEPSPKTAPIRPDFRDKAFADDLGSSARNHSMDRHGRDESAARRERQASAMPTSQSFRDGSTMQLFSNIGQTGKGMGDRLGKAGKGFLGKITRSGSSNEREHIADDNYTCTTINLPLIKQTRKTRIARRLEMSKDKTEFWMPALPWRCIDYLNMNGCEEEGLYRIPGSGKEVKHWQRRFDSELDINLFDEPDLYDINTIGSMFKSWLRELPDEILPKSVQNKVATQCAGATSAPQLLRDELSRLPPFHYYLLFAITCHLSLLNSYAEKNKMDYRNLCICFQPCLKIDAFCFQFLVMDWKNCWQGCWTEKEYLEEEYRYEREGSVGESEDLGVDERAISSSGSSQKQQASIPPRSSEAATQRKSMAPKSKQRSLSSGGSAKDRDNRAHSPTQSVPVVPMPRLLTPEPQTTSTILEQKLPELTGLSPIRM</sequence>
<evidence type="ECO:0000313" key="4">
    <source>
        <dbReference type="EMBL" id="KIV94400.1"/>
    </source>
</evidence>
<feature type="compositionally biased region" description="Basic and acidic residues" evidence="2">
    <location>
        <begin position="130"/>
        <end position="146"/>
    </location>
</feature>
<evidence type="ECO:0000259" key="3">
    <source>
        <dbReference type="PROSITE" id="PS50238"/>
    </source>
</evidence>
<proteinExistence type="predicted"/>
<evidence type="ECO:0000313" key="5">
    <source>
        <dbReference type="Proteomes" id="UP000054302"/>
    </source>
</evidence>
<dbReference type="GeneID" id="27320014"/>
<name>A0A0D1WY61_EXOME</name>
<feature type="domain" description="Rho-GAP" evidence="3">
    <location>
        <begin position="365"/>
        <end position="562"/>
    </location>
</feature>
<dbReference type="PROSITE" id="PS50238">
    <property type="entry name" value="RHOGAP"/>
    <property type="match status" value="1"/>
</dbReference>
<dbReference type="OMA" id="QEENREY"/>
<gene>
    <name evidence="4" type="ORF">PV10_02169</name>
</gene>
<dbReference type="EMBL" id="KN847521">
    <property type="protein sequence ID" value="KIV94400.1"/>
    <property type="molecule type" value="Genomic_DNA"/>
</dbReference>
<dbReference type="PANTHER" id="PTHR23176:SF125">
    <property type="entry name" value="GTPASE ACTIVATOR (BEM2), PUTATIVE (AFU_ORTHOLOGUE AFUA_7G04450)-RELATED"/>
    <property type="match status" value="1"/>
</dbReference>
<dbReference type="InterPro" id="IPR008936">
    <property type="entry name" value="Rho_GTPase_activation_prot"/>
</dbReference>
<dbReference type="OrthoDB" id="185175at2759"/>
<dbReference type="Gene3D" id="1.10.555.10">
    <property type="entry name" value="Rho GTPase activation protein"/>
    <property type="match status" value="1"/>
</dbReference>
<feature type="compositionally biased region" description="Low complexity" evidence="2">
    <location>
        <begin position="575"/>
        <end position="586"/>
    </location>
</feature>
<feature type="region of interest" description="Disordered" evidence="2">
    <location>
        <begin position="23"/>
        <end position="295"/>
    </location>
</feature>
<dbReference type="RefSeq" id="XP_016225974.1">
    <property type="nucleotide sequence ID" value="XM_016366456.1"/>
</dbReference>
<feature type="compositionally biased region" description="Pro residues" evidence="2">
    <location>
        <begin position="86"/>
        <end position="96"/>
    </location>
</feature>
<feature type="region of interest" description="Disordered" evidence="2">
    <location>
        <begin position="572"/>
        <end position="665"/>
    </location>
</feature>
<dbReference type="GO" id="GO:0007165">
    <property type="term" value="P:signal transduction"/>
    <property type="evidence" value="ECO:0007669"/>
    <property type="project" value="InterPro"/>
</dbReference>
<reference evidence="4 5" key="1">
    <citation type="submission" date="2015-01" db="EMBL/GenBank/DDBJ databases">
        <title>The Genome Sequence of Exophiala mesophila CBS40295.</title>
        <authorList>
            <consortium name="The Broad Institute Genomics Platform"/>
            <person name="Cuomo C."/>
            <person name="de Hoog S."/>
            <person name="Gorbushina A."/>
            <person name="Stielow B."/>
            <person name="Teixiera M."/>
            <person name="Abouelleil A."/>
            <person name="Chapman S.B."/>
            <person name="Priest M."/>
            <person name="Young S.K."/>
            <person name="Wortman J."/>
            <person name="Nusbaum C."/>
            <person name="Birren B."/>
        </authorList>
    </citation>
    <scope>NUCLEOTIDE SEQUENCE [LARGE SCALE GENOMIC DNA]</scope>
    <source>
        <strain evidence="4 5">CBS 40295</strain>
    </source>
</reference>
<dbReference type="CDD" id="cd00159">
    <property type="entry name" value="RhoGAP"/>
    <property type="match status" value="1"/>
</dbReference>
<dbReference type="STRING" id="212818.A0A0D1WY61"/>
<dbReference type="HOGENOM" id="CLU_017095_2_0_1"/>
<protein>
    <recommendedName>
        <fullName evidence="3">Rho-GAP domain-containing protein</fullName>
    </recommendedName>
</protein>